<keyword evidence="2" id="KW-1185">Reference proteome</keyword>
<protein>
    <submittedName>
        <fullName evidence="1">Uncharacterized protein</fullName>
    </submittedName>
</protein>
<sequence>MRSGLPRFDASNAEHNAALLEPIQRIAEAREATLAQIEPGFNPGTGLGRDANAAVRFLAKYVAAPLAPLIKYWSTPKRAAG</sequence>
<dbReference type="AlphaFoldDB" id="A0A9W6W0U2"/>
<dbReference type="Proteomes" id="UP001165074">
    <property type="component" value="Unassembled WGS sequence"/>
</dbReference>
<name>A0A9W6W0U2_9ACTN</name>
<proteinExistence type="predicted"/>
<dbReference type="EMBL" id="BSTK01000005">
    <property type="protein sequence ID" value="GLY86107.1"/>
    <property type="molecule type" value="Genomic_DNA"/>
</dbReference>
<reference evidence="1" key="1">
    <citation type="submission" date="2023-03" db="EMBL/GenBank/DDBJ databases">
        <title>Actinoallomurus iriomotensis NBRC 103684.</title>
        <authorList>
            <person name="Ichikawa N."/>
            <person name="Sato H."/>
            <person name="Tonouchi N."/>
        </authorList>
    </citation>
    <scope>NUCLEOTIDE SEQUENCE</scope>
    <source>
        <strain evidence="1">NBRC 103684</strain>
    </source>
</reference>
<evidence type="ECO:0000313" key="2">
    <source>
        <dbReference type="Proteomes" id="UP001165074"/>
    </source>
</evidence>
<comment type="caution">
    <text evidence="1">The sequence shown here is derived from an EMBL/GenBank/DDBJ whole genome shotgun (WGS) entry which is preliminary data.</text>
</comment>
<evidence type="ECO:0000313" key="1">
    <source>
        <dbReference type="EMBL" id="GLY86107.1"/>
    </source>
</evidence>
<gene>
    <name evidence="1" type="ORF">Airi02_040360</name>
</gene>
<organism evidence="1 2">
    <name type="scientific">Actinoallomurus iriomotensis</name>
    <dbReference type="NCBI Taxonomy" id="478107"/>
    <lineage>
        <taxon>Bacteria</taxon>
        <taxon>Bacillati</taxon>
        <taxon>Actinomycetota</taxon>
        <taxon>Actinomycetes</taxon>
        <taxon>Streptosporangiales</taxon>
        <taxon>Thermomonosporaceae</taxon>
        <taxon>Actinoallomurus</taxon>
    </lineage>
</organism>
<accession>A0A9W6W0U2</accession>